<sequence length="179" mass="20178">MDLQSTYQHAIKFAAAKHAAINQTIPGTQLPYVVHLSNVAMEILTAHAAEPIADINFTIQLALLHDTLEDTDVTFDELQQHFGDRVAAGVAALTKNKELPKTDRMADSLARIKNSPKEVWVVKLADRITNLQEPPKHWDKPKKEAYLKEAELILTELKGANAYLEQRLHQKLTDYQAYI</sequence>
<protein>
    <submittedName>
        <fullName evidence="1">Bifunctional (P)ppGpp synthetase/guanosine-3',5'-bis(Diphosphate) 3'-pyrophosphohydrolase</fullName>
    </submittedName>
</protein>
<organism evidence="1 2">
    <name type="scientific">Mucilaginibacter conchicola</name>
    <dbReference type="NCBI Taxonomy" id="2303333"/>
    <lineage>
        <taxon>Bacteria</taxon>
        <taxon>Pseudomonadati</taxon>
        <taxon>Bacteroidota</taxon>
        <taxon>Sphingobacteriia</taxon>
        <taxon>Sphingobacteriales</taxon>
        <taxon>Sphingobacteriaceae</taxon>
        <taxon>Mucilaginibacter</taxon>
    </lineage>
</organism>
<evidence type="ECO:0000313" key="2">
    <source>
        <dbReference type="Proteomes" id="UP000264217"/>
    </source>
</evidence>
<gene>
    <name evidence="1" type="ORF">D0C36_16795</name>
</gene>
<proteinExistence type="predicted"/>
<dbReference type="EMBL" id="QWDC01000003">
    <property type="protein sequence ID" value="RFZ90622.1"/>
    <property type="molecule type" value="Genomic_DNA"/>
</dbReference>
<dbReference type="Pfam" id="PF13328">
    <property type="entry name" value="HD_4"/>
    <property type="match status" value="1"/>
</dbReference>
<keyword evidence="1" id="KW-0378">Hydrolase</keyword>
<dbReference type="InterPro" id="IPR052194">
    <property type="entry name" value="MESH1"/>
</dbReference>
<comment type="caution">
    <text evidence="1">The sequence shown here is derived from an EMBL/GenBank/DDBJ whole genome shotgun (WGS) entry which is preliminary data.</text>
</comment>
<dbReference type="PANTHER" id="PTHR46246">
    <property type="entry name" value="GUANOSINE-3',5'-BIS(DIPHOSPHATE) 3'-PYROPHOSPHOHYDROLASE MESH1"/>
    <property type="match status" value="1"/>
</dbReference>
<dbReference type="OrthoDB" id="9802385at2"/>
<dbReference type="RefSeq" id="WP_117392826.1">
    <property type="nucleotide sequence ID" value="NZ_QWDC01000003.1"/>
</dbReference>
<keyword evidence="2" id="KW-1185">Reference proteome</keyword>
<evidence type="ECO:0000313" key="1">
    <source>
        <dbReference type="EMBL" id="RFZ90622.1"/>
    </source>
</evidence>
<dbReference type="Proteomes" id="UP000264217">
    <property type="component" value="Unassembled WGS sequence"/>
</dbReference>
<accession>A0A372NNW3</accession>
<dbReference type="AlphaFoldDB" id="A0A372NNW3"/>
<dbReference type="PANTHER" id="PTHR46246:SF1">
    <property type="entry name" value="GUANOSINE-3',5'-BIS(DIPHOSPHATE) 3'-PYROPHOSPHOHYDROLASE MESH1"/>
    <property type="match status" value="1"/>
</dbReference>
<dbReference type="GO" id="GO:0008893">
    <property type="term" value="F:guanosine-3',5'-bis(diphosphate) 3'-diphosphatase activity"/>
    <property type="evidence" value="ECO:0007669"/>
    <property type="project" value="TreeGrafter"/>
</dbReference>
<reference evidence="1 2" key="1">
    <citation type="submission" date="2018-08" db="EMBL/GenBank/DDBJ databases">
        <title>Mucilaginibacter sp. MYSH2.</title>
        <authorList>
            <person name="Seo T."/>
        </authorList>
    </citation>
    <scope>NUCLEOTIDE SEQUENCE [LARGE SCALE GENOMIC DNA]</scope>
    <source>
        <strain evidence="1 2">MYSH2</strain>
    </source>
</reference>
<name>A0A372NNW3_9SPHI</name>
<dbReference type="Gene3D" id="1.10.3210.10">
    <property type="entry name" value="Hypothetical protein af1432"/>
    <property type="match status" value="1"/>
</dbReference>
<dbReference type="SUPFAM" id="SSF109604">
    <property type="entry name" value="HD-domain/PDEase-like"/>
    <property type="match status" value="1"/>
</dbReference>